<dbReference type="OrthoDB" id="188035at2759"/>
<feature type="non-terminal residue" evidence="2">
    <location>
        <position position="168"/>
    </location>
</feature>
<reference evidence="2 3" key="1">
    <citation type="journal article" date="2013" name="Curr. Biol.">
        <title>The Genome of the Foraminiferan Reticulomyxa filosa.</title>
        <authorList>
            <person name="Glockner G."/>
            <person name="Hulsmann N."/>
            <person name="Schleicher M."/>
            <person name="Noegel A.A."/>
            <person name="Eichinger L."/>
            <person name="Gallinger C."/>
            <person name="Pawlowski J."/>
            <person name="Sierra R."/>
            <person name="Euteneuer U."/>
            <person name="Pillet L."/>
            <person name="Moustafa A."/>
            <person name="Platzer M."/>
            <person name="Groth M."/>
            <person name="Szafranski K."/>
            <person name="Schliwa M."/>
        </authorList>
    </citation>
    <scope>NUCLEOTIDE SEQUENCE [LARGE SCALE GENOMIC DNA]</scope>
</reference>
<dbReference type="GO" id="GO:0005886">
    <property type="term" value="C:plasma membrane"/>
    <property type="evidence" value="ECO:0007669"/>
    <property type="project" value="TreeGrafter"/>
</dbReference>
<feature type="transmembrane region" description="Helical" evidence="1">
    <location>
        <begin position="58"/>
        <end position="75"/>
    </location>
</feature>
<dbReference type="InterPro" id="IPR016833">
    <property type="entry name" value="Put_Na-Bile_cotransptr"/>
</dbReference>
<keyword evidence="3" id="KW-1185">Reference proteome</keyword>
<keyword evidence="1" id="KW-1133">Transmembrane helix</keyword>
<name>X6N1P3_RETFI</name>
<dbReference type="PANTHER" id="PTHR18640:SF5">
    <property type="entry name" value="SODIUM_BILE ACID COTRANSPORTER 7"/>
    <property type="match status" value="1"/>
</dbReference>
<keyword evidence="1" id="KW-0812">Transmembrane</keyword>
<feature type="transmembrane region" description="Helical" evidence="1">
    <location>
        <begin position="28"/>
        <end position="46"/>
    </location>
</feature>
<organism evidence="2 3">
    <name type="scientific">Reticulomyxa filosa</name>
    <dbReference type="NCBI Taxonomy" id="46433"/>
    <lineage>
        <taxon>Eukaryota</taxon>
        <taxon>Sar</taxon>
        <taxon>Rhizaria</taxon>
        <taxon>Retaria</taxon>
        <taxon>Foraminifera</taxon>
        <taxon>Monothalamids</taxon>
        <taxon>Reticulomyxidae</taxon>
        <taxon>Reticulomyxa</taxon>
    </lineage>
</organism>
<dbReference type="EMBL" id="ASPP01013887">
    <property type="protein sequence ID" value="ETO19237.1"/>
    <property type="molecule type" value="Genomic_DNA"/>
</dbReference>
<sequence>KNIMLRVLPFVHNVCTVEGWKALVRKQFGLVMLSAAVPVGFLYSASSCSDMTTVFDVTINWTVVIIFLLLSGFLVDTKKLKNITSFLPSIVLTEVLIVGLFPLVGLFVTKVILKYFIVGLSHQVKDGIITLSCLPTTIATAVAFTSTAKGNQLVALVNCTLSSILGWL</sequence>
<dbReference type="Proteomes" id="UP000023152">
    <property type="component" value="Unassembled WGS sequence"/>
</dbReference>
<dbReference type="Pfam" id="PF13593">
    <property type="entry name" value="SBF_like"/>
    <property type="match status" value="1"/>
</dbReference>
<feature type="transmembrane region" description="Helical" evidence="1">
    <location>
        <begin position="87"/>
        <end position="108"/>
    </location>
</feature>
<protein>
    <submittedName>
        <fullName evidence="2">Uncharacterized protein</fullName>
    </submittedName>
</protein>
<keyword evidence="1" id="KW-0472">Membrane</keyword>
<feature type="non-terminal residue" evidence="2">
    <location>
        <position position="1"/>
    </location>
</feature>
<dbReference type="AlphaFoldDB" id="X6N1P3"/>
<dbReference type="InterPro" id="IPR038770">
    <property type="entry name" value="Na+/solute_symporter_sf"/>
</dbReference>
<feature type="transmembrane region" description="Helical" evidence="1">
    <location>
        <begin position="128"/>
        <end position="148"/>
    </location>
</feature>
<evidence type="ECO:0000256" key="1">
    <source>
        <dbReference type="SAM" id="Phobius"/>
    </source>
</evidence>
<dbReference type="Gene3D" id="1.20.1530.20">
    <property type="match status" value="1"/>
</dbReference>
<gene>
    <name evidence="2" type="ORF">RFI_17993</name>
</gene>
<evidence type="ECO:0000313" key="2">
    <source>
        <dbReference type="EMBL" id="ETO19237.1"/>
    </source>
</evidence>
<accession>X6N1P3</accession>
<proteinExistence type="predicted"/>
<dbReference type="PANTHER" id="PTHR18640">
    <property type="entry name" value="SOLUTE CARRIER FAMILY 10 MEMBER 7"/>
    <property type="match status" value="1"/>
</dbReference>
<evidence type="ECO:0000313" key="3">
    <source>
        <dbReference type="Proteomes" id="UP000023152"/>
    </source>
</evidence>
<comment type="caution">
    <text evidence="2">The sequence shown here is derived from an EMBL/GenBank/DDBJ whole genome shotgun (WGS) entry which is preliminary data.</text>
</comment>